<keyword evidence="1" id="KW-0614">Plasmid</keyword>
<name>A0A2P0QES4_PSESF</name>
<geneLocation type="plasmid" evidence="1">
    <name>pMG1_RT685</name>
</geneLocation>
<dbReference type="EMBL" id="KX009059">
    <property type="protein sequence ID" value="ARO44874.1"/>
    <property type="molecule type" value="Genomic_DNA"/>
</dbReference>
<reference evidence="1" key="1">
    <citation type="submission" date="2016-03" db="EMBL/GenBank/DDBJ databases">
        <title>The evolution of Pseudomonas syringae pv. actinidiae in New Zealand.</title>
        <authorList>
            <person name="Taiaroa G."/>
            <person name="Poulter R.T.M."/>
            <person name="Lamont I."/>
            <person name="Stockwell P."/>
            <person name="Butler M.I."/>
        </authorList>
    </citation>
    <scope>NUCLEOTIDE SEQUENCE</scope>
    <source>
        <strain evidence="1">RT685</strain>
        <plasmid evidence="1">pMG1_RT685</plasmid>
    </source>
</reference>
<accession>A0A2P0QES4</accession>
<sequence length="109" mass="11690">MVNSRTFAVANDRTFNDRMLGIPGSNGVQNSSEVYIEPGKPITLVYAGTSANGRDQCFTSVNFVPEAGADYESHSMLCHITVEKIIRTGDSGEISRTTAGGREAKVCTN</sequence>
<proteinExistence type="predicted"/>
<protein>
    <submittedName>
        <fullName evidence="1">Uncharacterized protein</fullName>
    </submittedName>
</protein>
<dbReference type="RefSeq" id="WP_172687603.1">
    <property type="nucleotide sequence ID" value="NZ_KX009059.1"/>
</dbReference>
<dbReference type="AlphaFoldDB" id="A0A2P0QES4"/>
<organism evidence="1">
    <name type="scientific">Pseudomonas syringae pv. actinidiae</name>
    <dbReference type="NCBI Taxonomy" id="103796"/>
    <lineage>
        <taxon>Bacteria</taxon>
        <taxon>Pseudomonadati</taxon>
        <taxon>Pseudomonadota</taxon>
        <taxon>Gammaproteobacteria</taxon>
        <taxon>Pseudomonadales</taxon>
        <taxon>Pseudomonadaceae</taxon>
        <taxon>Pseudomonas</taxon>
        <taxon>Pseudomonas syringae</taxon>
    </lineage>
</organism>
<evidence type="ECO:0000313" key="1">
    <source>
        <dbReference type="EMBL" id="ARO44874.1"/>
    </source>
</evidence>